<dbReference type="InterPro" id="IPR012677">
    <property type="entry name" value="Nucleotide-bd_a/b_plait_sf"/>
</dbReference>
<dbReference type="InterPro" id="IPR032297">
    <property type="entry name" value="Torus"/>
</dbReference>
<feature type="zinc finger region" description="C3H1-type" evidence="13">
    <location>
        <begin position="102"/>
        <end position="129"/>
    </location>
</feature>
<feature type="domain" description="RRM" evidence="15">
    <location>
        <begin position="167"/>
        <end position="242"/>
    </location>
</feature>
<evidence type="ECO:0000259" key="15">
    <source>
        <dbReference type="PROSITE" id="PS50102"/>
    </source>
</evidence>
<evidence type="ECO:0000256" key="10">
    <source>
        <dbReference type="ARBA" id="ARBA00023242"/>
    </source>
</evidence>
<dbReference type="CDD" id="cd12360">
    <property type="entry name" value="RRM_cwf2"/>
    <property type="match status" value="1"/>
</dbReference>
<evidence type="ECO:0000256" key="6">
    <source>
        <dbReference type="ARBA" id="ARBA00022771"/>
    </source>
</evidence>
<evidence type="ECO:0000256" key="13">
    <source>
        <dbReference type="PROSITE-ProRule" id="PRU00723"/>
    </source>
</evidence>
<dbReference type="PANTHER" id="PTHR14089">
    <property type="entry name" value="PRE-MRNA-SPLICING FACTOR RBM22"/>
    <property type="match status" value="1"/>
</dbReference>
<feature type="region of interest" description="Disordered" evidence="14">
    <location>
        <begin position="297"/>
        <end position="327"/>
    </location>
</feature>
<feature type="compositionally biased region" description="Basic and acidic residues" evidence="14">
    <location>
        <begin position="458"/>
        <end position="470"/>
    </location>
</feature>
<dbReference type="GO" id="GO:0071006">
    <property type="term" value="C:U2-type catalytic step 1 spliceosome"/>
    <property type="evidence" value="ECO:0007669"/>
    <property type="project" value="TreeGrafter"/>
</dbReference>
<evidence type="ECO:0000256" key="5">
    <source>
        <dbReference type="ARBA" id="ARBA00022728"/>
    </source>
</evidence>
<comment type="similarity">
    <text evidence="2">Belongs to the RRM CWC2 family.</text>
</comment>
<dbReference type="GO" id="GO:0071007">
    <property type="term" value="C:U2-type catalytic step 2 spliceosome"/>
    <property type="evidence" value="ECO:0007669"/>
    <property type="project" value="TreeGrafter"/>
</dbReference>
<sequence length="501" mass="57803">MATTKQKRVGTGKTNDNANALPMTAGGDKIGIDIIALQSSLLNRPARKQSTHINSRYEQHDVDTTEYNIWYGRKLGNKNWKDRDISESRCSVLKDCGKTKAAKDAYFCLHFAKGRCVNGSDCTFIHRVPTPTDDKKTDITHDIFGRERHKTDRDDMGGVGSFSRDNRTLYIGGIKAATKDIEHIVRKHFEEWGNIEYVRVITNKAIAFVRYLYRSSAEFAKEAMADQTMENGELLNVRWATEDSNPLARLADERNLHRVATEVVNKRLREMSQDDQAALKFQMTGDYPNTDGQYNANAITDGNETTAKKSGGRTIMTPEPPPPQYQYKGSTAYEQHPYAKMYNKSLENKRKEGNNTDNIAPLHSVGYYFGHVPGEMNSYNTNNTNYYQQHQQQQSYTPEQQAQYDEYLKSYYSYYGYDYTKLTDEQKLQLQQYNQSYYYQQNPETPQEQFKQIQQEQEQEKENEKDENKQDSQQGDDGDDGNDGNDDDEDEEQEQEDEEEN</sequence>
<feature type="domain" description="C3H1-type" evidence="16">
    <location>
        <begin position="102"/>
        <end position="129"/>
    </location>
</feature>
<dbReference type="PROSITE" id="PS50102">
    <property type="entry name" value="RRM"/>
    <property type="match status" value="1"/>
</dbReference>
<dbReference type="Gene3D" id="3.30.70.330">
    <property type="match status" value="1"/>
</dbReference>
<keyword evidence="7 13" id="KW-0862">Zinc</keyword>
<keyword evidence="9" id="KW-0508">mRNA splicing</keyword>
<dbReference type="InterPro" id="IPR035979">
    <property type="entry name" value="RBD_domain_sf"/>
</dbReference>
<dbReference type="Pfam" id="PF00076">
    <property type="entry name" value="RRM_1"/>
    <property type="match status" value="1"/>
</dbReference>
<evidence type="ECO:0000256" key="3">
    <source>
        <dbReference type="ARBA" id="ARBA00022664"/>
    </source>
</evidence>
<dbReference type="SMART" id="SM00360">
    <property type="entry name" value="RRM"/>
    <property type="match status" value="1"/>
</dbReference>
<keyword evidence="3" id="KW-0507">mRNA processing</keyword>
<dbReference type="GO" id="GO:0000974">
    <property type="term" value="C:Prp19 complex"/>
    <property type="evidence" value="ECO:0007669"/>
    <property type="project" value="TreeGrafter"/>
</dbReference>
<keyword evidence="10" id="KW-0539">Nucleus</keyword>
<dbReference type="InterPro" id="IPR000504">
    <property type="entry name" value="RRM_dom"/>
</dbReference>
<keyword evidence="11" id="KW-0131">Cell cycle</keyword>
<protein>
    <recommendedName>
        <fullName evidence="19">Pre-mRNA-splicing factor cwc2</fullName>
    </recommendedName>
</protein>
<dbReference type="PROSITE" id="PS50103">
    <property type="entry name" value="ZF_C3H1"/>
    <property type="match status" value="1"/>
</dbReference>
<evidence type="ECO:0000256" key="9">
    <source>
        <dbReference type="ARBA" id="ARBA00023187"/>
    </source>
</evidence>
<evidence type="ECO:0000256" key="1">
    <source>
        <dbReference type="ARBA" id="ARBA00004123"/>
    </source>
</evidence>
<dbReference type="InterPro" id="IPR034181">
    <property type="entry name" value="Cwc2_RRM"/>
</dbReference>
<evidence type="ECO:0000256" key="14">
    <source>
        <dbReference type="SAM" id="MobiDB-lite"/>
    </source>
</evidence>
<dbReference type="SUPFAM" id="SSF90229">
    <property type="entry name" value="CCCH zinc finger"/>
    <property type="match status" value="1"/>
</dbReference>
<dbReference type="EMBL" id="AJWJ01000406">
    <property type="protein sequence ID" value="KAF2071159.1"/>
    <property type="molecule type" value="Genomic_DNA"/>
</dbReference>
<evidence type="ECO:0000313" key="18">
    <source>
        <dbReference type="Proteomes" id="UP000695562"/>
    </source>
</evidence>
<comment type="caution">
    <text evidence="17">The sequence shown here is derived from an EMBL/GenBank/DDBJ whole genome shotgun (WGS) entry which is preliminary data.</text>
</comment>
<dbReference type="GO" id="GO:0008380">
    <property type="term" value="P:RNA splicing"/>
    <property type="evidence" value="ECO:0007669"/>
    <property type="project" value="UniProtKB-KW"/>
</dbReference>
<dbReference type="GO" id="GO:0017070">
    <property type="term" value="F:U6 snRNA binding"/>
    <property type="evidence" value="ECO:0007669"/>
    <property type="project" value="TreeGrafter"/>
</dbReference>
<evidence type="ECO:0000313" key="17">
    <source>
        <dbReference type="EMBL" id="KAF2071159.1"/>
    </source>
</evidence>
<dbReference type="SUPFAM" id="SSF54928">
    <property type="entry name" value="RNA-binding domain, RBD"/>
    <property type="match status" value="1"/>
</dbReference>
<dbReference type="Pfam" id="PF16131">
    <property type="entry name" value="Torus"/>
    <property type="match status" value="1"/>
</dbReference>
<comment type="subcellular location">
    <subcellularLocation>
        <location evidence="1">Nucleus</location>
    </subcellularLocation>
</comment>
<evidence type="ECO:0000256" key="2">
    <source>
        <dbReference type="ARBA" id="ARBA00008024"/>
    </source>
</evidence>
<feature type="region of interest" description="Disordered" evidence="14">
    <location>
        <begin position="444"/>
        <end position="501"/>
    </location>
</feature>
<keyword evidence="6 13" id="KW-0863">Zinc-finger</keyword>
<keyword evidence="4 13" id="KW-0479">Metal-binding</keyword>
<keyword evidence="8 12" id="KW-0694">RNA-binding</keyword>
<keyword evidence="5" id="KW-0747">Spliceosome</keyword>
<reference evidence="17" key="1">
    <citation type="submission" date="2020-01" db="EMBL/GenBank/DDBJ databases">
        <title>Development of genomics and gene disruption for Polysphondylium violaceum indicates a role for the polyketide synthase stlB in stalk morphogenesis.</title>
        <authorList>
            <person name="Narita B."/>
            <person name="Kawabe Y."/>
            <person name="Kin K."/>
            <person name="Saito T."/>
            <person name="Gibbs R."/>
            <person name="Kuspa A."/>
            <person name="Muzny D."/>
            <person name="Queller D."/>
            <person name="Richards S."/>
            <person name="Strassman J."/>
            <person name="Sucgang R."/>
            <person name="Worley K."/>
            <person name="Schaap P."/>
        </authorList>
    </citation>
    <scope>NUCLEOTIDE SEQUENCE</scope>
    <source>
        <strain evidence="17">QSvi11</strain>
    </source>
</reference>
<dbReference type="InterPro" id="IPR000571">
    <property type="entry name" value="Znf_CCCH"/>
</dbReference>
<dbReference type="InterPro" id="IPR036855">
    <property type="entry name" value="Znf_CCCH_sf"/>
</dbReference>
<accession>A0A8J4V4U4</accession>
<dbReference type="FunFam" id="3.30.70.330:FF:000502">
    <property type="entry name" value="Pre-mRNA-splicing factor cwc2, putative"/>
    <property type="match status" value="1"/>
</dbReference>
<dbReference type="PANTHER" id="PTHR14089:SF2">
    <property type="entry name" value="PRE-MRNA-SPLICING FACTOR CWC2"/>
    <property type="match status" value="1"/>
</dbReference>
<keyword evidence="18" id="KW-1185">Reference proteome</keyword>
<proteinExistence type="inferred from homology"/>
<evidence type="ECO:0000256" key="4">
    <source>
        <dbReference type="ARBA" id="ARBA00022723"/>
    </source>
</evidence>
<evidence type="ECO:0000259" key="16">
    <source>
        <dbReference type="PROSITE" id="PS50103"/>
    </source>
</evidence>
<name>A0A8J4V4U4_9MYCE</name>
<feature type="compositionally biased region" description="Acidic residues" evidence="14">
    <location>
        <begin position="474"/>
        <end position="501"/>
    </location>
</feature>
<dbReference type="AlphaFoldDB" id="A0A8J4V4U4"/>
<evidence type="ECO:0000256" key="11">
    <source>
        <dbReference type="ARBA" id="ARBA00023306"/>
    </source>
</evidence>
<dbReference type="InterPro" id="IPR039171">
    <property type="entry name" value="Cwc2/Slt11"/>
</dbReference>
<dbReference type="GO" id="GO:0036002">
    <property type="term" value="F:pre-mRNA binding"/>
    <property type="evidence" value="ECO:0007669"/>
    <property type="project" value="TreeGrafter"/>
</dbReference>
<organism evidence="17 18">
    <name type="scientific">Polysphondylium violaceum</name>
    <dbReference type="NCBI Taxonomy" id="133409"/>
    <lineage>
        <taxon>Eukaryota</taxon>
        <taxon>Amoebozoa</taxon>
        <taxon>Evosea</taxon>
        <taxon>Eumycetozoa</taxon>
        <taxon>Dictyostelia</taxon>
        <taxon>Dictyosteliales</taxon>
        <taxon>Dictyosteliaceae</taxon>
        <taxon>Polysphondylium</taxon>
    </lineage>
</organism>
<feature type="region of interest" description="Disordered" evidence="14">
    <location>
        <begin position="1"/>
        <end position="20"/>
    </location>
</feature>
<evidence type="ECO:0000256" key="12">
    <source>
        <dbReference type="PROSITE-ProRule" id="PRU00176"/>
    </source>
</evidence>
<evidence type="ECO:0000256" key="7">
    <source>
        <dbReference type="ARBA" id="ARBA00022833"/>
    </source>
</evidence>
<dbReference type="OrthoDB" id="10251848at2759"/>
<dbReference type="GO" id="GO:0008270">
    <property type="term" value="F:zinc ion binding"/>
    <property type="evidence" value="ECO:0007669"/>
    <property type="project" value="UniProtKB-KW"/>
</dbReference>
<dbReference type="Proteomes" id="UP000695562">
    <property type="component" value="Unassembled WGS sequence"/>
</dbReference>
<evidence type="ECO:0000256" key="8">
    <source>
        <dbReference type="ARBA" id="ARBA00022884"/>
    </source>
</evidence>
<feature type="compositionally biased region" description="Low complexity" evidence="14">
    <location>
        <begin position="444"/>
        <end position="456"/>
    </location>
</feature>
<dbReference type="GO" id="GO:0006397">
    <property type="term" value="P:mRNA processing"/>
    <property type="evidence" value="ECO:0007669"/>
    <property type="project" value="UniProtKB-KW"/>
</dbReference>
<gene>
    <name evidence="17" type="ORF">CYY_007514</name>
</gene>
<evidence type="ECO:0008006" key="19">
    <source>
        <dbReference type="Google" id="ProtNLM"/>
    </source>
</evidence>
<feature type="compositionally biased region" description="Basic residues" evidence="14">
    <location>
        <begin position="1"/>
        <end position="10"/>
    </location>
</feature>